<dbReference type="InterPro" id="IPR050571">
    <property type="entry name" value="Class-IV_PLP-Dep_Aminotrnsfr"/>
</dbReference>
<dbReference type="GO" id="GO:0046394">
    <property type="term" value="P:carboxylic acid biosynthetic process"/>
    <property type="evidence" value="ECO:0007669"/>
    <property type="project" value="UniProtKB-ARBA"/>
</dbReference>
<dbReference type="SUPFAM" id="SSF56752">
    <property type="entry name" value="D-aminoacid aminotransferase-like PLP-dependent enzymes"/>
    <property type="match status" value="1"/>
</dbReference>
<evidence type="ECO:0000256" key="1">
    <source>
        <dbReference type="ARBA" id="ARBA00001933"/>
    </source>
</evidence>
<evidence type="ECO:0000313" key="4">
    <source>
        <dbReference type="EMBL" id="CCD29971.1"/>
    </source>
</evidence>
<dbReference type="InterPro" id="IPR043131">
    <property type="entry name" value="BCAT-like_N"/>
</dbReference>
<dbReference type="GO" id="GO:0047810">
    <property type="term" value="F:D-alanine-2-oxoglutarate aminotransferase activity"/>
    <property type="evidence" value="ECO:0007669"/>
    <property type="project" value="UniProtKB-EC"/>
</dbReference>
<proteinExistence type="inferred from homology"/>
<dbReference type="GO" id="GO:0005829">
    <property type="term" value="C:cytosol"/>
    <property type="evidence" value="ECO:0007669"/>
    <property type="project" value="TreeGrafter"/>
</dbReference>
<dbReference type="CDD" id="cd01558">
    <property type="entry name" value="D-AAT_like"/>
    <property type="match status" value="1"/>
</dbReference>
<dbReference type="Gene3D" id="3.20.10.10">
    <property type="entry name" value="D-amino Acid Aminotransferase, subunit A, domain 2"/>
    <property type="match status" value="1"/>
</dbReference>
<dbReference type="FunFam" id="3.20.10.10:FF:000002">
    <property type="entry name" value="D-alanine aminotransferase"/>
    <property type="match status" value="1"/>
</dbReference>
<keyword evidence="4" id="KW-0032">Aminotransferase</keyword>
<protein>
    <submittedName>
        <fullName evidence="4">D-amino-acid transaminase</fullName>
        <ecNumber evidence="4">2.6.1.21</ecNumber>
    </submittedName>
</protein>
<dbReference type="InterPro" id="IPR036038">
    <property type="entry name" value="Aminotransferase-like"/>
</dbReference>
<evidence type="ECO:0000313" key="5">
    <source>
        <dbReference type="Proteomes" id="UP000054051"/>
    </source>
</evidence>
<comment type="similarity">
    <text evidence="2">Belongs to the class-IV pyridoxal-phosphate-dependent aminotransferase family.</text>
</comment>
<dbReference type="PANTHER" id="PTHR42743">
    <property type="entry name" value="AMINO-ACID AMINOTRANSFERASE"/>
    <property type="match status" value="1"/>
</dbReference>
<name>G2JB19_9BURK</name>
<dbReference type="EC" id="2.6.1.21" evidence="4"/>
<dbReference type="eggNOG" id="COG0115">
    <property type="taxonomic scope" value="Bacteria"/>
</dbReference>
<accession>G2JB19</accession>
<evidence type="ECO:0000256" key="3">
    <source>
        <dbReference type="ARBA" id="ARBA00022898"/>
    </source>
</evidence>
<dbReference type="STRING" id="1070319.CAGGBEG34_340017"/>
<dbReference type="Proteomes" id="UP000054051">
    <property type="component" value="Unassembled WGS sequence"/>
</dbReference>
<reference evidence="4 5" key="1">
    <citation type="submission" date="2011-08" db="EMBL/GenBank/DDBJ databases">
        <title>The genome of the obligate endobacterium of an arbuscular mycorrhizal fungus reveals an interphylum network of nutritional interactions.</title>
        <authorList>
            <person name="Ghignone S."/>
            <person name="Salvioli A."/>
            <person name="Anca I."/>
            <person name="Lumini E."/>
            <person name="Ortu G."/>
            <person name="Petiti L."/>
            <person name="Cruveiller S."/>
            <person name="Bianciotto V."/>
            <person name="Piffanelli P."/>
            <person name="Lanfranco L."/>
            <person name="Bonfante P."/>
        </authorList>
    </citation>
    <scope>NUCLEOTIDE SEQUENCE [LARGE SCALE GENOMIC DNA]</scope>
    <source>
        <strain evidence="4 5">BEG34</strain>
    </source>
</reference>
<keyword evidence="3" id="KW-0663">Pyridoxal phosphate</keyword>
<dbReference type="AlphaFoldDB" id="G2JB19"/>
<keyword evidence="4" id="KW-0808">Transferase</keyword>
<dbReference type="GO" id="GO:0008652">
    <property type="term" value="P:amino acid biosynthetic process"/>
    <property type="evidence" value="ECO:0007669"/>
    <property type="project" value="UniProtKB-ARBA"/>
</dbReference>
<dbReference type="InterPro" id="IPR001544">
    <property type="entry name" value="Aminotrans_IV"/>
</dbReference>
<dbReference type="EMBL" id="CAFB01000052">
    <property type="protein sequence ID" value="CCD29971.1"/>
    <property type="molecule type" value="Genomic_DNA"/>
</dbReference>
<comment type="cofactor">
    <cofactor evidence="1">
        <name>pyridoxal 5'-phosphate</name>
        <dbReference type="ChEBI" id="CHEBI:597326"/>
    </cofactor>
</comment>
<dbReference type="Pfam" id="PF01063">
    <property type="entry name" value="Aminotran_4"/>
    <property type="match status" value="1"/>
</dbReference>
<gene>
    <name evidence="4" type="ORF">CAGGBEG34_340017</name>
</gene>
<dbReference type="RefSeq" id="WP_006683066.1">
    <property type="nucleotide sequence ID" value="NZ_CAFB01000052.1"/>
</dbReference>
<dbReference type="OrthoDB" id="9805628at2"/>
<dbReference type="Gene3D" id="3.30.470.10">
    <property type="match status" value="1"/>
</dbReference>
<organism evidence="4 5">
    <name type="scientific">Candidatus Glomeribacter gigasporarum BEG34</name>
    <dbReference type="NCBI Taxonomy" id="1070319"/>
    <lineage>
        <taxon>Bacteria</taxon>
        <taxon>Pseudomonadati</taxon>
        <taxon>Pseudomonadota</taxon>
        <taxon>Betaproteobacteria</taxon>
        <taxon>Burkholderiales</taxon>
        <taxon>Burkholderiaceae</taxon>
        <taxon>Candidatus Glomeribacter</taxon>
    </lineage>
</organism>
<comment type="caution">
    <text evidence="4">The sequence shown here is derived from an EMBL/GenBank/DDBJ whole genome shotgun (WGS) entry which is preliminary data.</text>
</comment>
<sequence>MDTSIVYLNGEWLPLSNARISVLDRGFILGDGVYEVIPVYAAEDGRQRRPFRLEQHLARFARSLAKIQLANPFEASSWRILVDEIISANSAENTGHCLVYIQVTRGVAPRAQAFPENVSPTVFMMTMPLNLPDETALEQGVAAVTAPDARWLHCDIKSISLLGNVLMAQYAAEHQASETIQLRDGYLTEGASSNVWIAKEGRLFAPIRNHLILEGIRYALIEELAREAKLIFEARPIKEEELRAADEIMLTSAGREMIAVTRLDGYPVGSGRPGAVFSALHAGYQRAKERE</sequence>
<dbReference type="PANTHER" id="PTHR42743:SF10">
    <property type="entry name" value="D-ALANINE AMINOTRANSFERASE"/>
    <property type="match status" value="1"/>
</dbReference>
<evidence type="ECO:0000256" key="2">
    <source>
        <dbReference type="ARBA" id="ARBA00009320"/>
    </source>
</evidence>
<keyword evidence="5" id="KW-1185">Reference proteome</keyword>
<dbReference type="InterPro" id="IPR043132">
    <property type="entry name" value="BCAT-like_C"/>
</dbReference>